<sequence length="177" mass="19673">MVEVPTQFSLRHASVTQPTRQQLSSQHKLVKIRLTCYPSTQVSSRRWYHPAEIRVENASKITAALPKSWHECLRNFFSRGAENRPPYFVGKSFWEDVVLDENGDPLGTVVMENLGGCNEKVSVFKAEEFYALWIGGTLQSVTWAPAGAGPRTDEPVFGYVRAMAAAAAACWALGPSR</sequence>
<protein>
    <submittedName>
        <fullName evidence="1">Uncharacterized protein</fullName>
    </submittedName>
</protein>
<gene>
    <name evidence="1" type="ORF">TSPGSL018_20249</name>
</gene>
<name>A0A061QZA7_9CHLO</name>
<reference evidence="1" key="1">
    <citation type="submission" date="2014-05" db="EMBL/GenBank/DDBJ databases">
        <title>The transcriptome of the halophilic microalga Tetraselmis sp. GSL018 isolated from the Great Salt Lake, Utah.</title>
        <authorList>
            <person name="Jinkerson R.E."/>
            <person name="D'Adamo S."/>
            <person name="Posewitz M.C."/>
        </authorList>
    </citation>
    <scope>NUCLEOTIDE SEQUENCE</scope>
    <source>
        <strain evidence="1">GSL018</strain>
    </source>
</reference>
<accession>A0A061QZA7</accession>
<feature type="non-terminal residue" evidence="1">
    <location>
        <position position="177"/>
    </location>
</feature>
<dbReference type="EMBL" id="GBEZ01023277">
    <property type="protein sequence ID" value="JAC63601.1"/>
    <property type="molecule type" value="Transcribed_RNA"/>
</dbReference>
<proteinExistence type="predicted"/>
<evidence type="ECO:0000313" key="1">
    <source>
        <dbReference type="EMBL" id="JAC63601.1"/>
    </source>
</evidence>
<dbReference type="AlphaFoldDB" id="A0A061QZA7"/>
<organism evidence="1">
    <name type="scientific">Tetraselmis sp. GSL018</name>
    <dbReference type="NCBI Taxonomy" id="582737"/>
    <lineage>
        <taxon>Eukaryota</taxon>
        <taxon>Viridiplantae</taxon>
        <taxon>Chlorophyta</taxon>
        <taxon>core chlorophytes</taxon>
        <taxon>Chlorodendrophyceae</taxon>
        <taxon>Chlorodendrales</taxon>
        <taxon>Chlorodendraceae</taxon>
        <taxon>Tetraselmis</taxon>
    </lineage>
</organism>